<evidence type="ECO:0000259" key="11">
    <source>
        <dbReference type="Pfam" id="PF14845"/>
    </source>
</evidence>
<keyword evidence="6 7" id="KW-0326">Glycosidase</keyword>
<evidence type="ECO:0000256" key="9">
    <source>
        <dbReference type="SAM" id="SignalP"/>
    </source>
</evidence>
<evidence type="ECO:0000259" key="10">
    <source>
        <dbReference type="Pfam" id="PF00728"/>
    </source>
</evidence>
<dbReference type="InterPro" id="IPR025705">
    <property type="entry name" value="Beta_hexosaminidase_sua/sub"/>
</dbReference>
<dbReference type="Gene3D" id="3.30.379.10">
    <property type="entry name" value="Chitobiase/beta-hexosaminidase domain 2-like"/>
    <property type="match status" value="1"/>
</dbReference>
<evidence type="ECO:0000256" key="7">
    <source>
        <dbReference type="PIRNR" id="PIRNR001093"/>
    </source>
</evidence>
<evidence type="ECO:0000256" key="3">
    <source>
        <dbReference type="ARBA" id="ARBA00022729"/>
    </source>
</evidence>
<sequence length="561" mass="61377">MLRTRGCRLITLLLAFHVVSCLWPMPRSLTNGSDFLRLSSGFSFSVSIAEAPADLLEAIDRTSSALQSTLIERLVVGRGAADSDTINNAPTLSSLEVSLTGNLPVRPVSEEAVLPLEERQESYSLLVPSDGSAASLVANSTLGILRGLATFEQMWYVLDETAYTNIVPLSIEGDAPAYPYRGFMLDTARNFFPVSDIKRTLDAMSFVKMSTLHWHVVDSQSFPLEVAEYPELSEMGAYSSSQVYSMTDVNDIVSYAAKRGIDVLMEIDVPGHTDIISLAHPSFIACSEASPWQKFAAEPPSGQLRLTSRAVIDFTTGLLGAVARRLPSAYFSTGGDEVNTACYMGDLQTQADLAASGMTLEEALDVFVHATQDALADEGKAPVVWEEMVLAHNLTLSKETVVMVWISSEHAAEIVKRDFRIVQAPSDYFYLDCGGGQWLGNDPSGTSWCDPYKTWQKAYTFNPLADLTPDQHPLVLGGQQCLWAEQASPENLDSIVWPRAASSAEVFWTGSTGPDGRPLDVNEALPRMHDVRYRLVKKGVRAIALQPEWCAVRPFQCNINA</sequence>
<dbReference type="GO" id="GO:0005975">
    <property type="term" value="P:carbohydrate metabolic process"/>
    <property type="evidence" value="ECO:0007669"/>
    <property type="project" value="InterPro"/>
</dbReference>
<evidence type="ECO:0000256" key="4">
    <source>
        <dbReference type="ARBA" id="ARBA00022801"/>
    </source>
</evidence>
<dbReference type="InterPro" id="IPR029018">
    <property type="entry name" value="Hex-like_dom2"/>
</dbReference>
<dbReference type="SUPFAM" id="SSF51445">
    <property type="entry name" value="(Trans)glycosidases"/>
    <property type="match status" value="1"/>
</dbReference>
<dbReference type="CDD" id="cd06562">
    <property type="entry name" value="GH20_HexA_HexB-like"/>
    <property type="match status" value="1"/>
</dbReference>
<feature type="domain" description="Beta-hexosaminidase eukaryotic type N-terminal" evidence="11">
    <location>
        <begin position="22"/>
        <end position="154"/>
    </location>
</feature>
<comment type="catalytic activity">
    <reaction evidence="1 7">
        <text>Hydrolysis of terminal non-reducing N-acetyl-D-hexosamine residues in N-acetyl-beta-D-hexosaminides.</text>
        <dbReference type="EC" id="3.2.1.52"/>
    </reaction>
</comment>
<evidence type="ECO:0000256" key="1">
    <source>
        <dbReference type="ARBA" id="ARBA00001231"/>
    </source>
</evidence>
<evidence type="ECO:0000313" key="13">
    <source>
        <dbReference type="Proteomes" id="UP000320762"/>
    </source>
</evidence>
<dbReference type="PANTHER" id="PTHR22600:SF26">
    <property type="entry name" value="BETA-N-ACETYLHEXOSAMINIDASE"/>
    <property type="match status" value="1"/>
</dbReference>
<gene>
    <name evidence="12" type="ORF">BD626DRAFT_500052</name>
</gene>
<accession>A0A550CBF9</accession>
<evidence type="ECO:0000256" key="8">
    <source>
        <dbReference type="PIRSR" id="PIRSR001093-1"/>
    </source>
</evidence>
<dbReference type="InterPro" id="IPR015883">
    <property type="entry name" value="Glyco_hydro_20_cat"/>
</dbReference>
<dbReference type="AlphaFoldDB" id="A0A550CBF9"/>
<keyword evidence="4 7" id="KW-0378">Hydrolase</keyword>
<dbReference type="Proteomes" id="UP000320762">
    <property type="component" value="Unassembled WGS sequence"/>
</dbReference>
<dbReference type="FunFam" id="3.20.20.80:FF:000063">
    <property type="entry name" value="Beta-hexosaminidase"/>
    <property type="match status" value="1"/>
</dbReference>
<dbReference type="STRING" id="97359.A0A550CBF9"/>
<feature type="chain" id="PRO_5021789613" description="Beta-hexosaminidase" evidence="9">
    <location>
        <begin position="22"/>
        <end position="561"/>
    </location>
</feature>
<dbReference type="EC" id="3.2.1.52" evidence="7"/>
<evidence type="ECO:0000313" key="12">
    <source>
        <dbReference type="EMBL" id="TRM62143.1"/>
    </source>
</evidence>
<name>A0A550CBF9_9AGAR</name>
<dbReference type="OrthoDB" id="428480at2759"/>
<feature type="signal peptide" evidence="9">
    <location>
        <begin position="1"/>
        <end position="21"/>
    </location>
</feature>
<dbReference type="Pfam" id="PF00728">
    <property type="entry name" value="Glyco_hydro_20"/>
    <property type="match status" value="1"/>
</dbReference>
<dbReference type="PRINTS" id="PR00738">
    <property type="entry name" value="GLHYDRLASE20"/>
</dbReference>
<dbReference type="PANTHER" id="PTHR22600">
    <property type="entry name" value="BETA-HEXOSAMINIDASE"/>
    <property type="match status" value="1"/>
</dbReference>
<protein>
    <recommendedName>
        <fullName evidence="7">Beta-hexosaminidase</fullName>
        <ecNumber evidence="7">3.2.1.52</ecNumber>
    </recommendedName>
</protein>
<proteinExistence type="inferred from homology"/>
<reference evidence="12 13" key="1">
    <citation type="journal article" date="2019" name="New Phytol.">
        <title>Comparative genomics reveals unique wood-decay strategies and fruiting body development in the Schizophyllaceae.</title>
        <authorList>
            <person name="Almasi E."/>
            <person name="Sahu N."/>
            <person name="Krizsan K."/>
            <person name="Balint B."/>
            <person name="Kovacs G.M."/>
            <person name="Kiss B."/>
            <person name="Cseklye J."/>
            <person name="Drula E."/>
            <person name="Henrissat B."/>
            <person name="Nagy I."/>
            <person name="Chovatia M."/>
            <person name="Adam C."/>
            <person name="LaButti K."/>
            <person name="Lipzen A."/>
            <person name="Riley R."/>
            <person name="Grigoriev I.V."/>
            <person name="Nagy L.G."/>
        </authorList>
    </citation>
    <scope>NUCLEOTIDE SEQUENCE [LARGE SCALE GENOMIC DNA]</scope>
    <source>
        <strain evidence="12 13">NL-1724</strain>
    </source>
</reference>
<evidence type="ECO:0000256" key="5">
    <source>
        <dbReference type="ARBA" id="ARBA00023180"/>
    </source>
</evidence>
<comment type="similarity">
    <text evidence="2 7">Belongs to the glycosyl hydrolase 20 family.</text>
</comment>
<dbReference type="InterPro" id="IPR017853">
    <property type="entry name" value="GH"/>
</dbReference>
<evidence type="ECO:0000256" key="2">
    <source>
        <dbReference type="ARBA" id="ARBA00006285"/>
    </source>
</evidence>
<dbReference type="EMBL" id="VDMD01000014">
    <property type="protein sequence ID" value="TRM62143.1"/>
    <property type="molecule type" value="Genomic_DNA"/>
</dbReference>
<organism evidence="12 13">
    <name type="scientific">Schizophyllum amplum</name>
    <dbReference type="NCBI Taxonomy" id="97359"/>
    <lineage>
        <taxon>Eukaryota</taxon>
        <taxon>Fungi</taxon>
        <taxon>Dikarya</taxon>
        <taxon>Basidiomycota</taxon>
        <taxon>Agaricomycotina</taxon>
        <taxon>Agaricomycetes</taxon>
        <taxon>Agaricomycetidae</taxon>
        <taxon>Agaricales</taxon>
        <taxon>Schizophyllaceae</taxon>
        <taxon>Schizophyllum</taxon>
    </lineage>
</organism>
<dbReference type="InterPro" id="IPR029019">
    <property type="entry name" value="HEX_eukaryotic_N"/>
</dbReference>
<dbReference type="PIRSF" id="PIRSF001093">
    <property type="entry name" value="B-hxosamndse_ab_euk"/>
    <property type="match status" value="1"/>
</dbReference>
<keyword evidence="3 9" id="KW-0732">Signal</keyword>
<keyword evidence="5" id="KW-0325">Glycoprotein</keyword>
<feature type="active site" description="Proton donor" evidence="8">
    <location>
        <position position="337"/>
    </location>
</feature>
<evidence type="ECO:0000256" key="6">
    <source>
        <dbReference type="ARBA" id="ARBA00023295"/>
    </source>
</evidence>
<dbReference type="GO" id="GO:0004563">
    <property type="term" value="F:beta-N-acetylhexosaminidase activity"/>
    <property type="evidence" value="ECO:0007669"/>
    <property type="project" value="UniProtKB-EC"/>
</dbReference>
<dbReference type="GO" id="GO:0030203">
    <property type="term" value="P:glycosaminoglycan metabolic process"/>
    <property type="evidence" value="ECO:0007669"/>
    <property type="project" value="TreeGrafter"/>
</dbReference>
<comment type="caution">
    <text evidence="12">The sequence shown here is derived from an EMBL/GenBank/DDBJ whole genome shotgun (WGS) entry which is preliminary data.</text>
</comment>
<dbReference type="Pfam" id="PF14845">
    <property type="entry name" value="Glycohydro_20b2"/>
    <property type="match status" value="1"/>
</dbReference>
<feature type="domain" description="Glycoside hydrolase family 20 catalytic" evidence="10">
    <location>
        <begin position="178"/>
        <end position="510"/>
    </location>
</feature>
<dbReference type="Gene3D" id="3.20.20.80">
    <property type="entry name" value="Glycosidases"/>
    <property type="match status" value="1"/>
</dbReference>
<keyword evidence="13" id="KW-1185">Reference proteome</keyword>
<dbReference type="SUPFAM" id="SSF55545">
    <property type="entry name" value="beta-N-acetylhexosaminidase-like domain"/>
    <property type="match status" value="1"/>
</dbReference>
<dbReference type="GO" id="GO:0016020">
    <property type="term" value="C:membrane"/>
    <property type="evidence" value="ECO:0007669"/>
    <property type="project" value="TreeGrafter"/>
</dbReference>